<feature type="domain" description="Major facilitator superfamily (MFS) profile" evidence="3">
    <location>
        <begin position="1"/>
        <end position="209"/>
    </location>
</feature>
<keyword evidence="5" id="KW-1185">Reference proteome</keyword>
<keyword evidence="2" id="KW-0472">Membrane</keyword>
<gene>
    <name evidence="4" type="ORF">SNE40_021851</name>
</gene>
<dbReference type="SUPFAM" id="SSF103473">
    <property type="entry name" value="MFS general substrate transporter"/>
    <property type="match status" value="1"/>
</dbReference>
<dbReference type="PROSITE" id="PS50850">
    <property type="entry name" value="MFS"/>
    <property type="match status" value="1"/>
</dbReference>
<evidence type="ECO:0000256" key="1">
    <source>
        <dbReference type="ARBA" id="ARBA00004141"/>
    </source>
</evidence>
<evidence type="ECO:0000256" key="2">
    <source>
        <dbReference type="SAM" id="Phobius"/>
    </source>
</evidence>
<keyword evidence="2" id="KW-1133">Transmembrane helix</keyword>
<evidence type="ECO:0000259" key="3">
    <source>
        <dbReference type="PROSITE" id="PS50850"/>
    </source>
</evidence>
<sequence>MGIAFSMGTFLPEWLDEFKDGRAKTAMIQSVLVGVTFGAGILIGISINRYGVRLTIFAGSLLSCCRFLGAIFCPSTTTLLLSVAILPGLGLSGAQLGSTVAVSVACKRSVSVAIGLITAGGGCGSTAGGGCGSSIVPYFFQFLIDKYGWRGAFFVIAGLSLQPIVFGFLMTAFMDQLTASHGHRVEKTVVTVKEKIKLMCRLEFITAAL</sequence>
<keyword evidence="2" id="KW-0812">Transmembrane</keyword>
<feature type="transmembrane region" description="Helical" evidence="2">
    <location>
        <begin position="78"/>
        <end position="105"/>
    </location>
</feature>
<dbReference type="GO" id="GO:0016020">
    <property type="term" value="C:membrane"/>
    <property type="evidence" value="ECO:0007669"/>
    <property type="project" value="UniProtKB-SubCell"/>
</dbReference>
<dbReference type="InterPro" id="IPR050327">
    <property type="entry name" value="Proton-linked_MCT"/>
</dbReference>
<dbReference type="InterPro" id="IPR011701">
    <property type="entry name" value="MFS"/>
</dbReference>
<dbReference type="InterPro" id="IPR020846">
    <property type="entry name" value="MFS_dom"/>
</dbReference>
<feature type="transmembrane region" description="Helical" evidence="2">
    <location>
        <begin position="152"/>
        <end position="174"/>
    </location>
</feature>
<feature type="transmembrane region" description="Helical" evidence="2">
    <location>
        <begin position="112"/>
        <end position="140"/>
    </location>
</feature>
<proteinExistence type="predicted"/>
<dbReference type="Proteomes" id="UP001347796">
    <property type="component" value="Unassembled WGS sequence"/>
</dbReference>
<organism evidence="4 5">
    <name type="scientific">Patella caerulea</name>
    <name type="common">Rayed Mediterranean limpet</name>
    <dbReference type="NCBI Taxonomy" id="87958"/>
    <lineage>
        <taxon>Eukaryota</taxon>
        <taxon>Metazoa</taxon>
        <taxon>Spiralia</taxon>
        <taxon>Lophotrochozoa</taxon>
        <taxon>Mollusca</taxon>
        <taxon>Gastropoda</taxon>
        <taxon>Patellogastropoda</taxon>
        <taxon>Patelloidea</taxon>
        <taxon>Patellidae</taxon>
        <taxon>Patella</taxon>
    </lineage>
</organism>
<dbReference type="PANTHER" id="PTHR11360:SF284">
    <property type="entry name" value="EG:103B4.3 PROTEIN-RELATED"/>
    <property type="match status" value="1"/>
</dbReference>
<dbReference type="Pfam" id="PF07690">
    <property type="entry name" value="MFS_1"/>
    <property type="match status" value="1"/>
</dbReference>
<dbReference type="Gene3D" id="1.20.1250.20">
    <property type="entry name" value="MFS general substrate transporter like domains"/>
    <property type="match status" value="1"/>
</dbReference>
<evidence type="ECO:0000313" key="4">
    <source>
        <dbReference type="EMBL" id="KAK6167928.1"/>
    </source>
</evidence>
<comment type="subcellular location">
    <subcellularLocation>
        <location evidence="1">Membrane</location>
        <topology evidence="1">Multi-pass membrane protein</topology>
    </subcellularLocation>
</comment>
<dbReference type="InterPro" id="IPR036259">
    <property type="entry name" value="MFS_trans_sf"/>
</dbReference>
<accession>A0AAN8J0R6</accession>
<comment type="caution">
    <text evidence="4">The sequence shown here is derived from an EMBL/GenBank/DDBJ whole genome shotgun (WGS) entry which is preliminary data.</text>
</comment>
<evidence type="ECO:0000313" key="5">
    <source>
        <dbReference type="Proteomes" id="UP001347796"/>
    </source>
</evidence>
<dbReference type="GO" id="GO:0008028">
    <property type="term" value="F:monocarboxylic acid transmembrane transporter activity"/>
    <property type="evidence" value="ECO:0007669"/>
    <property type="project" value="TreeGrafter"/>
</dbReference>
<dbReference type="EMBL" id="JAZGQO010000018">
    <property type="protein sequence ID" value="KAK6167928.1"/>
    <property type="molecule type" value="Genomic_DNA"/>
</dbReference>
<protein>
    <recommendedName>
        <fullName evidence="3">Major facilitator superfamily (MFS) profile domain-containing protein</fullName>
    </recommendedName>
</protein>
<dbReference type="AlphaFoldDB" id="A0AAN8J0R6"/>
<feature type="transmembrane region" description="Helical" evidence="2">
    <location>
        <begin position="26"/>
        <end position="47"/>
    </location>
</feature>
<name>A0AAN8J0R6_PATCE</name>
<reference evidence="4 5" key="1">
    <citation type="submission" date="2024-01" db="EMBL/GenBank/DDBJ databases">
        <title>The genome of the rayed Mediterranean limpet Patella caerulea (Linnaeus, 1758).</title>
        <authorList>
            <person name="Anh-Thu Weber A."/>
            <person name="Halstead-Nussloch G."/>
        </authorList>
    </citation>
    <scope>NUCLEOTIDE SEQUENCE [LARGE SCALE GENOMIC DNA]</scope>
    <source>
        <strain evidence="4">AATW-2023a</strain>
        <tissue evidence="4">Whole specimen</tissue>
    </source>
</reference>
<dbReference type="PANTHER" id="PTHR11360">
    <property type="entry name" value="MONOCARBOXYLATE TRANSPORTER"/>
    <property type="match status" value="1"/>
</dbReference>